<protein>
    <submittedName>
        <fullName evidence="1">Uncharacterized protein</fullName>
    </submittedName>
</protein>
<name>A0A937W622_UNCTE</name>
<dbReference type="EMBL" id="VGLS01001072">
    <property type="protein sequence ID" value="MBM3226838.1"/>
    <property type="molecule type" value="Genomic_DNA"/>
</dbReference>
<sequence>MASLPLPHANTIRASMALAQLAGTTRTTTLYDLVATVQDSVGPEQDNLVVATVMSFLRTHRATWSSAEIDPDLLPQRLTRAS</sequence>
<comment type="caution">
    <text evidence="1">The sequence shown here is derived from an EMBL/GenBank/DDBJ whole genome shotgun (WGS) entry which is preliminary data.</text>
</comment>
<accession>A0A937W622</accession>
<reference evidence="1" key="1">
    <citation type="submission" date="2019-03" db="EMBL/GenBank/DDBJ databases">
        <title>Lake Tanganyika Metagenome-Assembled Genomes (MAGs).</title>
        <authorList>
            <person name="Tran P."/>
        </authorList>
    </citation>
    <scope>NUCLEOTIDE SEQUENCE</scope>
    <source>
        <strain evidence="1">K_DeepCast_65m_m2_066</strain>
    </source>
</reference>
<evidence type="ECO:0000313" key="1">
    <source>
        <dbReference type="EMBL" id="MBM3226838.1"/>
    </source>
</evidence>
<dbReference type="AlphaFoldDB" id="A0A937W622"/>
<dbReference type="Proteomes" id="UP000712673">
    <property type="component" value="Unassembled WGS sequence"/>
</dbReference>
<organism evidence="1 2">
    <name type="scientific">Tectimicrobiota bacterium</name>
    <dbReference type="NCBI Taxonomy" id="2528274"/>
    <lineage>
        <taxon>Bacteria</taxon>
        <taxon>Pseudomonadati</taxon>
        <taxon>Nitrospinota/Tectimicrobiota group</taxon>
        <taxon>Candidatus Tectimicrobiota</taxon>
    </lineage>
</organism>
<gene>
    <name evidence="1" type="ORF">FJZ47_23990</name>
</gene>
<evidence type="ECO:0000313" key="2">
    <source>
        <dbReference type="Proteomes" id="UP000712673"/>
    </source>
</evidence>
<proteinExistence type="predicted"/>